<sequence length="313" mass="33899">MSVSGWDGASREILVIGAGELGMPVLRNIARRAADVPGTSVDVLLRAHTIDSTVPAKQRDVAEIRALGIGIVPGDLVENTVDDLAAIFSGYDTVIGCTGITAGLDTPMKVAQAALQAKLPRYFPWQFGVDFDVIGRGSPQDIFDSQLDVRDLLRSQDDTEWVIISTGMFMNYLFEPGSGMVDLPNDTVNALGTPDTAVTVTTPEDIGALTAAILFAEPRIRNEIVYVAGDTITYSQLAEALEQGLGRSFALRVWSEPLLMAELAADPDNMTRKYRAVFAQGRGVAWGKEGTFNARHGIPTMTLREWVERNLVE</sequence>
<dbReference type="AlphaFoldDB" id="A0A0F0KLV3"/>
<evidence type="ECO:0000256" key="1">
    <source>
        <dbReference type="ARBA" id="ARBA00022857"/>
    </source>
</evidence>
<dbReference type="PATRIC" id="fig|104336.4.peg.1865"/>
<dbReference type="EMBL" id="JYIU01000041">
    <property type="protein sequence ID" value="KJL21140.1"/>
    <property type="molecule type" value="Genomic_DNA"/>
</dbReference>
<proteinExistence type="predicted"/>
<gene>
    <name evidence="4" type="ORF">RN50_01824</name>
</gene>
<dbReference type="InterPro" id="IPR008030">
    <property type="entry name" value="NmrA-like"/>
</dbReference>
<dbReference type="Pfam" id="PF05368">
    <property type="entry name" value="NmrA"/>
    <property type="match status" value="1"/>
</dbReference>
<feature type="domain" description="NmrA-like" evidence="3">
    <location>
        <begin position="11"/>
        <end position="253"/>
    </location>
</feature>
<evidence type="ECO:0000256" key="2">
    <source>
        <dbReference type="ARBA" id="ARBA00023002"/>
    </source>
</evidence>
<dbReference type="GO" id="GO:0016491">
    <property type="term" value="F:oxidoreductase activity"/>
    <property type="evidence" value="ECO:0007669"/>
    <property type="project" value="UniProtKB-KW"/>
</dbReference>
<reference evidence="4 5" key="1">
    <citation type="submission" date="2015-02" db="EMBL/GenBank/DDBJ databases">
        <title>Draft genome sequences of ten Microbacterium spp. with emphasis on heavy metal contaminated environments.</title>
        <authorList>
            <person name="Corretto E."/>
        </authorList>
    </citation>
    <scope>NUCLEOTIDE SEQUENCE [LARGE SCALE GENOMIC DNA]</scope>
    <source>
        <strain evidence="4 5">DSM 12966</strain>
    </source>
</reference>
<evidence type="ECO:0000259" key="3">
    <source>
        <dbReference type="Pfam" id="PF05368"/>
    </source>
</evidence>
<dbReference type="GeneID" id="94445570"/>
<protein>
    <submittedName>
        <fullName evidence="4">NmrA-like family protein</fullName>
    </submittedName>
</protein>
<evidence type="ECO:0000313" key="4">
    <source>
        <dbReference type="EMBL" id="KJL21140.1"/>
    </source>
</evidence>
<dbReference type="KEGG" id="mfol:DXT68_14310"/>
<comment type="caution">
    <text evidence="4">The sequence shown here is derived from an EMBL/GenBank/DDBJ whole genome shotgun (WGS) entry which is preliminary data.</text>
</comment>
<accession>A0A0F0KLV3</accession>
<dbReference type="InterPro" id="IPR051609">
    <property type="entry name" value="NmrA/Isoflavone_reductase-like"/>
</dbReference>
<keyword evidence="5" id="KW-1185">Reference proteome</keyword>
<dbReference type="SUPFAM" id="SSF51735">
    <property type="entry name" value="NAD(P)-binding Rossmann-fold domains"/>
    <property type="match status" value="1"/>
</dbReference>
<dbReference type="PANTHER" id="PTHR47706">
    <property type="entry name" value="NMRA-LIKE FAMILY PROTEIN"/>
    <property type="match status" value="1"/>
</dbReference>
<keyword evidence="2" id="KW-0560">Oxidoreductase</keyword>
<organism evidence="4 5">
    <name type="scientific">Microbacterium foliorum</name>
    <dbReference type="NCBI Taxonomy" id="104336"/>
    <lineage>
        <taxon>Bacteria</taxon>
        <taxon>Bacillati</taxon>
        <taxon>Actinomycetota</taxon>
        <taxon>Actinomycetes</taxon>
        <taxon>Micrococcales</taxon>
        <taxon>Microbacteriaceae</taxon>
        <taxon>Microbacterium</taxon>
    </lineage>
</organism>
<dbReference type="Gene3D" id="3.40.50.720">
    <property type="entry name" value="NAD(P)-binding Rossmann-like Domain"/>
    <property type="match status" value="1"/>
</dbReference>
<dbReference type="InterPro" id="IPR045312">
    <property type="entry name" value="PCBER-like"/>
</dbReference>
<evidence type="ECO:0000313" key="5">
    <source>
        <dbReference type="Proteomes" id="UP000033572"/>
    </source>
</evidence>
<dbReference type="PANTHER" id="PTHR47706:SF6">
    <property type="entry name" value="NMRA-LIKE FAMILY PROTEIN (AFU_ORTHOLOGUE AFUA_6G00280)"/>
    <property type="match status" value="1"/>
</dbReference>
<name>A0A0F0KLV3_9MICO</name>
<dbReference type="RefSeq" id="WP_045254178.1">
    <property type="nucleotide sequence ID" value="NZ_CP031425.1"/>
</dbReference>
<keyword evidence="1" id="KW-0521">NADP</keyword>
<dbReference type="CDD" id="cd05259">
    <property type="entry name" value="PCBER_SDR_a"/>
    <property type="match status" value="1"/>
</dbReference>
<dbReference type="Proteomes" id="UP000033572">
    <property type="component" value="Unassembled WGS sequence"/>
</dbReference>
<dbReference type="InterPro" id="IPR036291">
    <property type="entry name" value="NAD(P)-bd_dom_sf"/>
</dbReference>
<dbReference type="Gene3D" id="3.90.25.10">
    <property type="entry name" value="UDP-galactose 4-epimerase, domain 1"/>
    <property type="match status" value="1"/>
</dbReference>